<evidence type="ECO:0000256" key="1">
    <source>
        <dbReference type="SAM" id="MobiDB-lite"/>
    </source>
</evidence>
<evidence type="ECO:0000313" key="3">
    <source>
        <dbReference type="Proteomes" id="UP001066276"/>
    </source>
</evidence>
<reference evidence="2" key="1">
    <citation type="journal article" date="2022" name="bioRxiv">
        <title>Sequencing and chromosome-scale assembly of the giantPleurodeles waltlgenome.</title>
        <authorList>
            <person name="Brown T."/>
            <person name="Elewa A."/>
            <person name="Iarovenko S."/>
            <person name="Subramanian E."/>
            <person name="Araus A.J."/>
            <person name="Petzold A."/>
            <person name="Susuki M."/>
            <person name="Suzuki K.-i.T."/>
            <person name="Hayashi T."/>
            <person name="Toyoda A."/>
            <person name="Oliveira C."/>
            <person name="Osipova E."/>
            <person name="Leigh N.D."/>
            <person name="Simon A."/>
            <person name="Yun M.H."/>
        </authorList>
    </citation>
    <scope>NUCLEOTIDE SEQUENCE</scope>
    <source>
        <strain evidence="2">20211129_DDA</strain>
        <tissue evidence="2">Liver</tissue>
    </source>
</reference>
<dbReference type="EMBL" id="JANPWB010000010">
    <property type="protein sequence ID" value="KAJ1134515.1"/>
    <property type="molecule type" value="Genomic_DNA"/>
</dbReference>
<comment type="caution">
    <text evidence="2">The sequence shown here is derived from an EMBL/GenBank/DDBJ whole genome shotgun (WGS) entry which is preliminary data.</text>
</comment>
<name>A0AAV7Q5K2_PLEWA</name>
<dbReference type="Proteomes" id="UP001066276">
    <property type="component" value="Chromosome 6"/>
</dbReference>
<gene>
    <name evidence="2" type="ORF">NDU88_000966</name>
</gene>
<protein>
    <submittedName>
        <fullName evidence="2">Uncharacterized protein</fullName>
    </submittedName>
</protein>
<feature type="region of interest" description="Disordered" evidence="1">
    <location>
        <begin position="87"/>
        <end position="109"/>
    </location>
</feature>
<dbReference type="AlphaFoldDB" id="A0AAV7Q5K2"/>
<sequence length="109" mass="11791">MEIARRPGSSRWVTCGPADEGAVSAESRAAPHAAPLAGLRWRLTEGRVPKSLGRGQSGGLPCVPLHKLRKLERGGGRRLQLRLSVVTSTASDQQVRSQWGPQESWGSQR</sequence>
<proteinExistence type="predicted"/>
<organism evidence="2 3">
    <name type="scientific">Pleurodeles waltl</name>
    <name type="common">Iberian ribbed newt</name>
    <dbReference type="NCBI Taxonomy" id="8319"/>
    <lineage>
        <taxon>Eukaryota</taxon>
        <taxon>Metazoa</taxon>
        <taxon>Chordata</taxon>
        <taxon>Craniata</taxon>
        <taxon>Vertebrata</taxon>
        <taxon>Euteleostomi</taxon>
        <taxon>Amphibia</taxon>
        <taxon>Batrachia</taxon>
        <taxon>Caudata</taxon>
        <taxon>Salamandroidea</taxon>
        <taxon>Salamandridae</taxon>
        <taxon>Pleurodelinae</taxon>
        <taxon>Pleurodeles</taxon>
    </lineage>
</organism>
<accession>A0AAV7Q5K2</accession>
<evidence type="ECO:0000313" key="2">
    <source>
        <dbReference type="EMBL" id="KAJ1134515.1"/>
    </source>
</evidence>
<keyword evidence="3" id="KW-1185">Reference proteome</keyword>